<evidence type="ECO:0000313" key="5">
    <source>
        <dbReference type="EMBL" id="MCZ8371291.1"/>
    </source>
</evidence>
<organism evidence="5 6">
    <name type="scientific">Phocaeicola acetigenes</name>
    <dbReference type="NCBI Taxonomy" id="3016083"/>
    <lineage>
        <taxon>Bacteria</taxon>
        <taxon>Pseudomonadati</taxon>
        <taxon>Bacteroidota</taxon>
        <taxon>Bacteroidia</taxon>
        <taxon>Bacteroidales</taxon>
        <taxon>Bacteroidaceae</taxon>
        <taxon>Phocaeicola</taxon>
    </lineage>
</organism>
<dbReference type="PANTHER" id="PTHR43280:SF32">
    <property type="entry name" value="TRANSCRIPTIONAL REGULATORY PROTEIN"/>
    <property type="match status" value="1"/>
</dbReference>
<keyword evidence="2" id="KW-0238">DNA-binding</keyword>
<evidence type="ECO:0000259" key="4">
    <source>
        <dbReference type="PROSITE" id="PS01124"/>
    </source>
</evidence>
<dbReference type="Proteomes" id="UP001141933">
    <property type="component" value="Unassembled WGS sequence"/>
</dbReference>
<accession>A0ABT4PE32</accession>
<dbReference type="EMBL" id="JAPZVM010000001">
    <property type="protein sequence ID" value="MCZ8371291.1"/>
    <property type="molecule type" value="Genomic_DNA"/>
</dbReference>
<dbReference type="InterPro" id="IPR018060">
    <property type="entry name" value="HTH_AraC"/>
</dbReference>
<dbReference type="RefSeq" id="WP_269876351.1">
    <property type="nucleotide sequence ID" value="NZ_JAPZVM010000001.1"/>
</dbReference>
<evidence type="ECO:0000256" key="1">
    <source>
        <dbReference type="ARBA" id="ARBA00023015"/>
    </source>
</evidence>
<name>A0ABT4PE32_9BACT</name>
<feature type="domain" description="HTH araC/xylS-type" evidence="4">
    <location>
        <begin position="187"/>
        <end position="285"/>
    </location>
</feature>
<evidence type="ECO:0000256" key="3">
    <source>
        <dbReference type="ARBA" id="ARBA00023163"/>
    </source>
</evidence>
<keyword evidence="1" id="KW-0805">Transcription regulation</keyword>
<comment type="caution">
    <text evidence="5">The sequence shown here is derived from an EMBL/GenBank/DDBJ whole genome shotgun (WGS) entry which is preliminary data.</text>
</comment>
<proteinExistence type="predicted"/>
<dbReference type="PANTHER" id="PTHR43280">
    <property type="entry name" value="ARAC-FAMILY TRANSCRIPTIONAL REGULATOR"/>
    <property type="match status" value="1"/>
</dbReference>
<evidence type="ECO:0000313" key="6">
    <source>
        <dbReference type="Proteomes" id="UP001141933"/>
    </source>
</evidence>
<dbReference type="SUPFAM" id="SSF46689">
    <property type="entry name" value="Homeodomain-like"/>
    <property type="match status" value="1"/>
</dbReference>
<gene>
    <name evidence="5" type="ORF">O6P32_01010</name>
</gene>
<dbReference type="Pfam" id="PF12833">
    <property type="entry name" value="HTH_18"/>
    <property type="match status" value="1"/>
</dbReference>
<dbReference type="Gene3D" id="1.10.10.60">
    <property type="entry name" value="Homeodomain-like"/>
    <property type="match status" value="2"/>
</dbReference>
<keyword evidence="3" id="KW-0804">Transcription</keyword>
<evidence type="ECO:0000256" key="2">
    <source>
        <dbReference type="ARBA" id="ARBA00023125"/>
    </source>
</evidence>
<protein>
    <submittedName>
        <fullName evidence="5">AraC family transcriptional regulator</fullName>
    </submittedName>
</protein>
<keyword evidence="6" id="KW-1185">Reference proteome</keyword>
<reference evidence="5" key="1">
    <citation type="submission" date="2022-12" db="EMBL/GenBank/DDBJ databases">
        <title>Phocaeicola acetigenes sp. nov., isolated feces from a healthy human.</title>
        <authorList>
            <person name="Do H."/>
            <person name="Ha Y.B."/>
            <person name="Kim J.-S."/>
            <person name="Suh M.K."/>
            <person name="Kim H.S."/>
            <person name="Lee J.-S."/>
        </authorList>
    </citation>
    <scope>NUCLEOTIDE SEQUENCE</scope>
    <source>
        <strain evidence="5">KGMB11183</strain>
    </source>
</reference>
<sequence>MDILFTEIADSLGLKCTDSCYRHVKGSFMDFGDIVMEKGFFFLLVTNGTASVSDIYHRYTLSANDLLVLTPSVRGVLSKRSTDFFCSCLYIVPDYFDTLSAGQLLYNQVSLYIGNYQLPIFSLDAERVKYLSQVMSLLSPQLEIMHLYQDGSLRHLFCFLLLQIADTLYKKNRDTSGYVKRSSEIFRNFKKLLVHHYRDYHTISFYADKLNVSTTYLSRVVKRITGHTVCFHISELLCADARKMLECTDMDVQEIADVLGFSDQSVFGKFFLRKTGMSPMNFRKRKE</sequence>
<dbReference type="PROSITE" id="PS01124">
    <property type="entry name" value="HTH_ARAC_FAMILY_2"/>
    <property type="match status" value="1"/>
</dbReference>
<dbReference type="InterPro" id="IPR009057">
    <property type="entry name" value="Homeodomain-like_sf"/>
</dbReference>
<dbReference type="SMART" id="SM00342">
    <property type="entry name" value="HTH_ARAC"/>
    <property type="match status" value="1"/>
</dbReference>